<dbReference type="Proteomes" id="UP000814176">
    <property type="component" value="Unassembled WGS sequence"/>
</dbReference>
<evidence type="ECO:0000259" key="3">
    <source>
        <dbReference type="Pfam" id="PF10342"/>
    </source>
</evidence>
<evidence type="ECO:0000313" key="5">
    <source>
        <dbReference type="Proteomes" id="UP000814176"/>
    </source>
</evidence>
<feature type="domain" description="Yeast cell wall synthesis Kre9/Knh1-like N-terminal" evidence="3">
    <location>
        <begin position="26"/>
        <end position="107"/>
    </location>
</feature>
<dbReference type="RefSeq" id="XP_047782108.1">
    <property type="nucleotide sequence ID" value="XM_047922767.1"/>
</dbReference>
<dbReference type="GeneID" id="72003499"/>
<accession>A0ABQ8KQH5</accession>
<protein>
    <recommendedName>
        <fullName evidence="3">Yeast cell wall synthesis Kre9/Knh1-like N-terminal domain-containing protein</fullName>
    </recommendedName>
</protein>
<keyword evidence="5" id="KW-1185">Reference proteome</keyword>
<feature type="signal peptide" evidence="2">
    <location>
        <begin position="1"/>
        <end position="17"/>
    </location>
</feature>
<evidence type="ECO:0000256" key="1">
    <source>
        <dbReference type="ARBA" id="ARBA00022729"/>
    </source>
</evidence>
<dbReference type="EMBL" id="JADCUA010000004">
    <property type="protein sequence ID" value="KAH9840642.1"/>
    <property type="molecule type" value="Genomic_DNA"/>
</dbReference>
<evidence type="ECO:0000313" key="4">
    <source>
        <dbReference type="EMBL" id="KAH9840642.1"/>
    </source>
</evidence>
<evidence type="ECO:0000256" key="2">
    <source>
        <dbReference type="SAM" id="SignalP"/>
    </source>
</evidence>
<gene>
    <name evidence="4" type="ORF">C8Q71DRAFT_740516</name>
</gene>
<comment type="caution">
    <text evidence="4">The sequence shown here is derived from an EMBL/GenBank/DDBJ whole genome shotgun (WGS) entry which is preliminary data.</text>
</comment>
<feature type="chain" id="PRO_5045948286" description="Yeast cell wall synthesis Kre9/Knh1-like N-terminal domain-containing protein" evidence="2">
    <location>
        <begin position="18"/>
        <end position="109"/>
    </location>
</feature>
<reference evidence="4 5" key="1">
    <citation type="journal article" date="2021" name="Environ. Microbiol.">
        <title>Gene family expansions and transcriptome signatures uncover fungal adaptations to wood decay.</title>
        <authorList>
            <person name="Hage H."/>
            <person name="Miyauchi S."/>
            <person name="Viragh M."/>
            <person name="Drula E."/>
            <person name="Min B."/>
            <person name="Chaduli D."/>
            <person name="Navarro D."/>
            <person name="Favel A."/>
            <person name="Norest M."/>
            <person name="Lesage-Meessen L."/>
            <person name="Balint B."/>
            <person name="Merenyi Z."/>
            <person name="de Eugenio L."/>
            <person name="Morin E."/>
            <person name="Martinez A.T."/>
            <person name="Baldrian P."/>
            <person name="Stursova M."/>
            <person name="Martinez M.J."/>
            <person name="Novotny C."/>
            <person name="Magnuson J.K."/>
            <person name="Spatafora J.W."/>
            <person name="Maurice S."/>
            <person name="Pangilinan J."/>
            <person name="Andreopoulos W."/>
            <person name="LaButti K."/>
            <person name="Hundley H."/>
            <person name="Na H."/>
            <person name="Kuo A."/>
            <person name="Barry K."/>
            <person name="Lipzen A."/>
            <person name="Henrissat B."/>
            <person name="Riley R."/>
            <person name="Ahrendt S."/>
            <person name="Nagy L.G."/>
            <person name="Grigoriev I.V."/>
            <person name="Martin F."/>
            <person name="Rosso M.N."/>
        </authorList>
    </citation>
    <scope>NUCLEOTIDE SEQUENCE [LARGE SCALE GENOMIC DNA]</scope>
    <source>
        <strain evidence="4 5">CIRM-BRFM 1785</strain>
    </source>
</reference>
<proteinExistence type="predicted"/>
<dbReference type="InterPro" id="IPR018466">
    <property type="entry name" value="Kre9/Knh1-like_N"/>
</dbReference>
<organism evidence="4 5">
    <name type="scientific">Rhodofomes roseus</name>
    <dbReference type="NCBI Taxonomy" id="34475"/>
    <lineage>
        <taxon>Eukaryota</taxon>
        <taxon>Fungi</taxon>
        <taxon>Dikarya</taxon>
        <taxon>Basidiomycota</taxon>
        <taxon>Agaricomycotina</taxon>
        <taxon>Agaricomycetes</taxon>
        <taxon>Polyporales</taxon>
        <taxon>Rhodofomes</taxon>
    </lineage>
</organism>
<name>A0ABQ8KQH5_9APHY</name>
<sequence>MKVILSSLLFLASVASALVLDTPSGWKSGQEVTEHWQIQRGDPAAFNLELRSSNNQNNNWDVANNVRTANDEVTFRLPKVPAGRYVLRAVNTNNNNQVYAESSQFNIAQ</sequence>
<keyword evidence="1 2" id="KW-0732">Signal</keyword>
<dbReference type="Pfam" id="PF10342">
    <property type="entry name" value="Kre9_KNH"/>
    <property type="match status" value="1"/>
</dbReference>